<dbReference type="InterPro" id="IPR014756">
    <property type="entry name" value="Ig_E-set"/>
</dbReference>
<feature type="transmembrane region" description="Helical" evidence="1">
    <location>
        <begin position="73"/>
        <end position="93"/>
    </location>
</feature>
<organism evidence="4 5">
    <name type="scientific">Cellulomonas humilata</name>
    <dbReference type="NCBI Taxonomy" id="144055"/>
    <lineage>
        <taxon>Bacteria</taxon>
        <taxon>Bacillati</taxon>
        <taxon>Actinomycetota</taxon>
        <taxon>Actinomycetes</taxon>
        <taxon>Micrococcales</taxon>
        <taxon>Cellulomonadaceae</taxon>
        <taxon>Cellulomonas</taxon>
    </lineage>
</organism>
<gene>
    <name evidence="4" type="ORF">HP550_01080</name>
</gene>
<dbReference type="GO" id="GO:0006790">
    <property type="term" value="P:sulfur compound metabolic process"/>
    <property type="evidence" value="ECO:0007669"/>
    <property type="project" value="TreeGrafter"/>
</dbReference>
<evidence type="ECO:0000256" key="1">
    <source>
        <dbReference type="SAM" id="Phobius"/>
    </source>
</evidence>
<feature type="domain" description="Oxidoreductase molybdopterin-binding" evidence="3">
    <location>
        <begin position="246"/>
        <end position="393"/>
    </location>
</feature>
<dbReference type="Gene3D" id="3.90.420.10">
    <property type="entry name" value="Oxidoreductase, molybdopterin-binding domain"/>
    <property type="match status" value="1"/>
</dbReference>
<dbReference type="GO" id="GO:0008482">
    <property type="term" value="F:sulfite oxidase activity"/>
    <property type="evidence" value="ECO:0007669"/>
    <property type="project" value="TreeGrafter"/>
</dbReference>
<evidence type="ECO:0000313" key="5">
    <source>
        <dbReference type="Proteomes" id="UP000565724"/>
    </source>
</evidence>
<dbReference type="Proteomes" id="UP000565724">
    <property type="component" value="Unassembled WGS sequence"/>
</dbReference>
<dbReference type="GO" id="GO:0043546">
    <property type="term" value="F:molybdopterin cofactor binding"/>
    <property type="evidence" value="ECO:0007669"/>
    <property type="project" value="TreeGrafter"/>
</dbReference>
<dbReference type="RefSeq" id="WP_175345751.1">
    <property type="nucleotide sequence ID" value="NZ_JABMCI010000035.1"/>
</dbReference>
<feature type="transmembrane region" description="Helical" evidence="1">
    <location>
        <begin position="124"/>
        <end position="145"/>
    </location>
</feature>
<proteinExistence type="predicted"/>
<keyword evidence="2" id="KW-0732">Signal</keyword>
<reference evidence="4 5" key="1">
    <citation type="submission" date="2020-05" db="EMBL/GenBank/DDBJ databases">
        <title>Genome Sequencing of Type Strains.</title>
        <authorList>
            <person name="Lemaire J.F."/>
            <person name="Inderbitzin P."/>
            <person name="Gregorio O.A."/>
            <person name="Collins S.B."/>
            <person name="Wespe N."/>
            <person name="Knight-Connoni V."/>
        </authorList>
    </citation>
    <scope>NUCLEOTIDE SEQUENCE [LARGE SCALE GENOMIC DNA]</scope>
    <source>
        <strain evidence="4 5">ATCC 25174</strain>
    </source>
</reference>
<keyword evidence="1" id="KW-0812">Transmembrane</keyword>
<comment type="caution">
    <text evidence="4">The sequence shown here is derived from an EMBL/GenBank/DDBJ whole genome shotgun (WGS) entry which is preliminary data.</text>
</comment>
<keyword evidence="1" id="KW-0472">Membrane</keyword>
<dbReference type="InterPro" id="IPR000572">
    <property type="entry name" value="OxRdtase_Mopterin-bd_dom"/>
</dbReference>
<dbReference type="EMBL" id="JABMCI010000035">
    <property type="protein sequence ID" value="NUU15843.1"/>
    <property type="molecule type" value="Genomic_DNA"/>
</dbReference>
<dbReference type="AlphaFoldDB" id="A0A7Y5ZYF6"/>
<protein>
    <submittedName>
        <fullName evidence="4">Molybdopterin-dependent oxidoreductase</fullName>
    </submittedName>
</protein>
<feature type="transmembrane region" description="Helical" evidence="1">
    <location>
        <begin position="171"/>
        <end position="193"/>
    </location>
</feature>
<dbReference type="GO" id="GO:0020037">
    <property type="term" value="F:heme binding"/>
    <property type="evidence" value="ECO:0007669"/>
    <property type="project" value="TreeGrafter"/>
</dbReference>
<dbReference type="SUPFAM" id="SSF56524">
    <property type="entry name" value="Oxidoreductase molybdopterin-binding domain"/>
    <property type="match status" value="1"/>
</dbReference>
<evidence type="ECO:0000313" key="4">
    <source>
        <dbReference type="EMBL" id="NUU15843.1"/>
    </source>
</evidence>
<keyword evidence="1" id="KW-1133">Transmembrane helix</keyword>
<name>A0A7Y5ZYF6_9CELL</name>
<feature type="transmembrane region" description="Helical" evidence="1">
    <location>
        <begin position="98"/>
        <end position="118"/>
    </location>
</feature>
<evidence type="ECO:0000256" key="2">
    <source>
        <dbReference type="SAM" id="SignalP"/>
    </source>
</evidence>
<feature type="chain" id="PRO_5039060787" evidence="2">
    <location>
        <begin position="24"/>
        <end position="520"/>
    </location>
</feature>
<keyword evidence="5" id="KW-1185">Reference proteome</keyword>
<sequence>MSAVRRTWVISALLAALSGILAAATTLAVAQLVAVVVSPQAAPLIAVGGAFIDATPPALKDFAIATFGTNDKLALLISMTVVIAVVAAVAGVLARRRWVLGAGIVLVLAAVGAAAAATRPSASPFAVVPSIVGGAVGLVALRILLSRLPGRRAPQPSDRDSSDHGLGRRSFLAAALLAAAVAAAAGVGAQLLASATQTVEAARRVLRLPAPFRKAAALPAGVESGVSGSEPFVTPNDGFYRIDTALAIPQVDADSWRLRVHGLVEEEVEISFQDLLDADLVESWVTLTCVSNVVGGDLAGNAKWLGLPIRDLLARARPTADADMVLSTSIDGFTASTPLAALMDDRDALLAIGMNDEPLPAVHGYPVRMVVPGLYGFVSATKWVVDLEVTRYADARAYWTDRGWSEKGPIKTASRIEVPGPFARVPAGQVAIGGTAWAQQRGITAVEVQVDDGDWAPATLAMEASVDTWRQWSFFWDATPGTHQLTVRATDATGEVQTAERLDTVPDGATGQHSISLTVE</sequence>
<dbReference type="InterPro" id="IPR036374">
    <property type="entry name" value="OxRdtase_Mopterin-bd_sf"/>
</dbReference>
<dbReference type="Pfam" id="PF00174">
    <property type="entry name" value="Oxidored_molyb"/>
    <property type="match status" value="1"/>
</dbReference>
<dbReference type="Gene3D" id="2.60.40.650">
    <property type="match status" value="1"/>
</dbReference>
<dbReference type="SUPFAM" id="SSF81296">
    <property type="entry name" value="E set domains"/>
    <property type="match status" value="1"/>
</dbReference>
<feature type="signal peptide" evidence="2">
    <location>
        <begin position="1"/>
        <end position="23"/>
    </location>
</feature>
<dbReference type="PANTHER" id="PTHR19372:SF7">
    <property type="entry name" value="SULFITE OXIDASE, MITOCHONDRIAL"/>
    <property type="match status" value="1"/>
</dbReference>
<accession>A0A7Y5ZYF6</accession>
<dbReference type="PANTHER" id="PTHR19372">
    <property type="entry name" value="SULFITE REDUCTASE"/>
    <property type="match status" value="1"/>
</dbReference>
<evidence type="ECO:0000259" key="3">
    <source>
        <dbReference type="Pfam" id="PF00174"/>
    </source>
</evidence>